<name>A0A1D7QYM3_9BACI</name>
<accession>A0A1D7QYM3</accession>
<sequence length="201" mass="23352">MIKTQVADATQEERLMDSLQFLIYARCFHGQIELINDLIQTGETLEGMNEDVRELLHQLEVTPDDEVQMQYDNLFFIPGPCYAPPYVSFYLDLAKEGQNAAVHSLSGCYERFGFLDYAHGTGVRHDHIGTVFMFLHYLLQRSVEAESETIREEAEAMYEVMLEDYLRPMFGDFEKEVSTRMIRGFYRDLVQSAHLLIEDEV</sequence>
<dbReference type="RefSeq" id="WP_069366015.1">
    <property type="nucleotide sequence ID" value="NZ_CP012502.1"/>
</dbReference>
<reference evidence="2 3" key="1">
    <citation type="submission" date="2015-08" db="EMBL/GenBank/DDBJ databases">
        <title>The complete genome sequence of Bacillus beveridgei MLTeJB.</title>
        <authorList>
            <person name="Hanson T.E."/>
            <person name="Mesa C."/>
            <person name="Basesman S.M."/>
            <person name="Oremland R.S."/>
        </authorList>
    </citation>
    <scope>NUCLEOTIDE SEQUENCE [LARGE SCALE GENOMIC DNA]</scope>
    <source>
        <strain evidence="2 3">MLTeJB</strain>
    </source>
</reference>
<evidence type="ECO:0000313" key="3">
    <source>
        <dbReference type="Proteomes" id="UP000094463"/>
    </source>
</evidence>
<dbReference type="EMBL" id="CP012502">
    <property type="protein sequence ID" value="AOM84104.1"/>
    <property type="molecule type" value="Genomic_DNA"/>
</dbReference>
<organism evidence="2 3">
    <name type="scientific">Salisediminibacterium beveridgei</name>
    <dbReference type="NCBI Taxonomy" id="632773"/>
    <lineage>
        <taxon>Bacteria</taxon>
        <taxon>Bacillati</taxon>
        <taxon>Bacillota</taxon>
        <taxon>Bacilli</taxon>
        <taxon>Bacillales</taxon>
        <taxon>Bacillaceae</taxon>
        <taxon>Salisediminibacterium</taxon>
    </lineage>
</organism>
<gene>
    <name evidence="2" type="ORF">BBEV_2767</name>
</gene>
<dbReference type="Gene3D" id="1.10.3480.10">
    <property type="entry name" value="TorD-like"/>
    <property type="match status" value="1"/>
</dbReference>
<proteinExistence type="predicted"/>
<dbReference type="KEGG" id="bbev:BBEV_2767"/>
<evidence type="ECO:0008006" key="4">
    <source>
        <dbReference type="Google" id="ProtNLM"/>
    </source>
</evidence>
<evidence type="ECO:0000256" key="1">
    <source>
        <dbReference type="ARBA" id="ARBA00023186"/>
    </source>
</evidence>
<protein>
    <recommendedName>
        <fullName evidence="4">Chaperone TorD involved in molybdoenzyme TorA maturation</fullName>
    </recommendedName>
</protein>
<keyword evidence="3" id="KW-1185">Reference proteome</keyword>
<dbReference type="OrthoDB" id="2971173at2"/>
<evidence type="ECO:0000313" key="2">
    <source>
        <dbReference type="EMBL" id="AOM84104.1"/>
    </source>
</evidence>
<dbReference type="PANTHER" id="PTHR34227:SF1">
    <property type="entry name" value="DIMETHYL SULFOXIDE REDUCTASE CHAPERONE-RELATED"/>
    <property type="match status" value="1"/>
</dbReference>
<dbReference type="PANTHER" id="PTHR34227">
    <property type="entry name" value="CHAPERONE PROTEIN YCDY"/>
    <property type="match status" value="1"/>
</dbReference>
<dbReference type="InterPro" id="IPR020945">
    <property type="entry name" value="DMSO/NO3_reduct_chaperone"/>
</dbReference>
<dbReference type="SUPFAM" id="SSF89155">
    <property type="entry name" value="TorD-like"/>
    <property type="match status" value="1"/>
</dbReference>
<dbReference type="InterPro" id="IPR036411">
    <property type="entry name" value="TorD-like_sf"/>
</dbReference>
<dbReference type="InterPro" id="IPR050289">
    <property type="entry name" value="TorD/DmsD_chaperones"/>
</dbReference>
<dbReference type="Proteomes" id="UP000094463">
    <property type="component" value="Chromosome"/>
</dbReference>
<dbReference type="AlphaFoldDB" id="A0A1D7QYM3"/>
<dbReference type="Pfam" id="PF02613">
    <property type="entry name" value="Nitrate_red_del"/>
    <property type="match status" value="1"/>
</dbReference>
<keyword evidence="1" id="KW-0143">Chaperone</keyword>
<dbReference type="STRING" id="632773.BBEV_2767"/>